<name>A0A1M2VQ67_TRAPU</name>
<protein>
    <submittedName>
        <fullName evidence="2">Uncharacterized protein</fullName>
    </submittedName>
</protein>
<evidence type="ECO:0000313" key="2">
    <source>
        <dbReference type="EMBL" id="OJT09743.1"/>
    </source>
</evidence>
<dbReference type="AlphaFoldDB" id="A0A1M2VQ67"/>
<keyword evidence="3" id="KW-1185">Reference proteome</keyword>
<gene>
    <name evidence="2" type="ORF">TRAPUB_13774</name>
</gene>
<feature type="compositionally biased region" description="Low complexity" evidence="1">
    <location>
        <begin position="8"/>
        <end position="21"/>
    </location>
</feature>
<evidence type="ECO:0000256" key="1">
    <source>
        <dbReference type="SAM" id="MobiDB-lite"/>
    </source>
</evidence>
<feature type="region of interest" description="Disordered" evidence="1">
    <location>
        <begin position="1"/>
        <end position="28"/>
    </location>
</feature>
<accession>A0A1M2VQ67</accession>
<comment type="caution">
    <text evidence="2">The sequence shown here is derived from an EMBL/GenBank/DDBJ whole genome shotgun (WGS) entry which is preliminary data.</text>
</comment>
<organism evidence="2 3">
    <name type="scientific">Trametes pubescens</name>
    <name type="common">White-rot fungus</name>
    <dbReference type="NCBI Taxonomy" id="154538"/>
    <lineage>
        <taxon>Eukaryota</taxon>
        <taxon>Fungi</taxon>
        <taxon>Dikarya</taxon>
        <taxon>Basidiomycota</taxon>
        <taxon>Agaricomycotina</taxon>
        <taxon>Agaricomycetes</taxon>
        <taxon>Polyporales</taxon>
        <taxon>Polyporaceae</taxon>
        <taxon>Trametes</taxon>
    </lineage>
</organism>
<dbReference type="Proteomes" id="UP000184267">
    <property type="component" value="Unassembled WGS sequence"/>
</dbReference>
<reference evidence="2 3" key="1">
    <citation type="submission" date="2016-10" db="EMBL/GenBank/DDBJ databases">
        <title>Genome sequence of the basidiomycete white-rot fungus Trametes pubescens.</title>
        <authorList>
            <person name="Makela M.R."/>
            <person name="Granchi Z."/>
            <person name="Peng M."/>
            <person name="De Vries R.P."/>
            <person name="Grigoriev I."/>
            <person name="Riley R."/>
            <person name="Hilden K."/>
        </authorList>
    </citation>
    <scope>NUCLEOTIDE SEQUENCE [LARGE SCALE GENOMIC DNA]</scope>
    <source>
        <strain evidence="2 3">FBCC735</strain>
    </source>
</reference>
<dbReference type="OrthoDB" id="2685413at2759"/>
<dbReference type="EMBL" id="MNAD01000881">
    <property type="protein sequence ID" value="OJT09743.1"/>
    <property type="molecule type" value="Genomic_DNA"/>
</dbReference>
<proteinExistence type="predicted"/>
<sequence length="150" mass="16098">MHHRAHPGLGLSSASSSSGSSQTPTPIRSLNVFNPKILDASVRDVTAGLSDEQKADVLLYAMSHLELERSVAAVRFLLSSPVRVSDVLSLVHWGRVRGRSRTLIENAVQSCLSISRLPAANAAKARLMRAKARLAAGLRVGARQGRSRPL</sequence>
<dbReference type="STRING" id="154538.A0A1M2VQ67"/>
<evidence type="ECO:0000313" key="3">
    <source>
        <dbReference type="Proteomes" id="UP000184267"/>
    </source>
</evidence>